<comment type="caution">
    <text evidence="2">The sequence shown here is derived from an EMBL/GenBank/DDBJ whole genome shotgun (WGS) entry which is preliminary data.</text>
</comment>
<dbReference type="InParanoid" id="A0A1Z5SQI7"/>
<accession>A0A1Z5SQI7</accession>
<dbReference type="PANTHER" id="PTHR36167">
    <property type="entry name" value="C2H2 FINGER DOMAIN TRANSCRIPTION FACTOR (EUROFUNG)-RELATED"/>
    <property type="match status" value="1"/>
</dbReference>
<keyword evidence="3" id="KW-1185">Reference proteome</keyword>
<evidence type="ECO:0000256" key="1">
    <source>
        <dbReference type="SAM" id="MobiDB-lite"/>
    </source>
</evidence>
<protein>
    <recommendedName>
        <fullName evidence="4">Fungal N-terminal domain-containing protein</fullName>
    </recommendedName>
</protein>
<evidence type="ECO:0000313" key="2">
    <source>
        <dbReference type="EMBL" id="OTA23008.1"/>
    </source>
</evidence>
<dbReference type="PANTHER" id="PTHR36167:SF4">
    <property type="entry name" value="FUNGAL N-TERMINAL DOMAIN-CONTAINING PROTEIN"/>
    <property type="match status" value="1"/>
</dbReference>
<organism evidence="2 3">
    <name type="scientific">Hortaea werneckii EXF-2000</name>
    <dbReference type="NCBI Taxonomy" id="1157616"/>
    <lineage>
        <taxon>Eukaryota</taxon>
        <taxon>Fungi</taxon>
        <taxon>Dikarya</taxon>
        <taxon>Ascomycota</taxon>
        <taxon>Pezizomycotina</taxon>
        <taxon>Dothideomycetes</taxon>
        <taxon>Dothideomycetidae</taxon>
        <taxon>Mycosphaerellales</taxon>
        <taxon>Teratosphaeriaceae</taxon>
        <taxon>Hortaea</taxon>
    </lineage>
</organism>
<dbReference type="InterPro" id="IPR039327">
    <property type="entry name" value="CON7-like"/>
</dbReference>
<evidence type="ECO:0000313" key="3">
    <source>
        <dbReference type="Proteomes" id="UP000194280"/>
    </source>
</evidence>
<dbReference type="GO" id="GO:0006355">
    <property type="term" value="P:regulation of DNA-templated transcription"/>
    <property type="evidence" value="ECO:0007669"/>
    <property type="project" value="InterPro"/>
</dbReference>
<gene>
    <name evidence="2" type="ORF">BTJ68_14240</name>
</gene>
<dbReference type="VEuPathDB" id="FungiDB:BTJ68_14240"/>
<dbReference type="STRING" id="1157616.A0A1Z5SQI7"/>
<dbReference type="OrthoDB" id="5431013at2759"/>
<name>A0A1Z5SQI7_HORWE</name>
<sequence>MDLAAGVVGLAAFGVHLVEILNKYSSSVKDAKGRINAILHDTKLTTSVLRQFKDHLDEDTAVSMSDQAKQIAQEAISRCDIVFQDIHEILTGSRRPHPVNSAQLTVNLNLREQLKWHFIEPRLELLRGNLEKIKSTLQLLMSVITWGIIKKAYPDALQIIRQKEREINLLAEEKSLAVTRAHELQLRFNHSHGSNFSPGGTPDATVFGVPSTLEPHQSSSTMLIAKAQEDGMESLDRASQRSLEPLSHGLETEPNPESQPQTSDSGQQSPISQATCETTDASMASRVEEQQSHLLNSGGSACLTPDHVHTIENTPILQTFSRGLLKDYESCLAIVGRLNGFFVDANDLLFLRDGAFDVNSEWLTPIPSKSLSSIISAVEWVHTNTTDLVEAMRVRTEQQEFLKVLRRYSHDPETDLSTSAFRRKRKATSRQAFKQYSLESMGFPETSGQLDSSSVQEAESKRLRSFSSIEAGKEMETMQSLTNTTVDNSVPTAEQLLRELTDFFSNDSPSSSDQK</sequence>
<dbReference type="EMBL" id="MUNK01000326">
    <property type="protein sequence ID" value="OTA23008.1"/>
    <property type="molecule type" value="Genomic_DNA"/>
</dbReference>
<feature type="compositionally biased region" description="Polar residues" evidence="1">
    <location>
        <begin position="255"/>
        <end position="282"/>
    </location>
</feature>
<feature type="region of interest" description="Disordered" evidence="1">
    <location>
        <begin position="247"/>
        <end position="291"/>
    </location>
</feature>
<proteinExistence type="predicted"/>
<dbReference type="AlphaFoldDB" id="A0A1Z5SQI7"/>
<reference evidence="2 3" key="1">
    <citation type="submission" date="2017-01" db="EMBL/GenBank/DDBJ databases">
        <title>The recent genome duplication of the halophilic yeast Hortaea werneckii: insights from long-read sequencing.</title>
        <authorList>
            <person name="Sinha S."/>
            <person name="Flibotte S."/>
            <person name="Neira M."/>
            <person name="Lenassi M."/>
            <person name="Gostincar C."/>
            <person name="Stajich J.E."/>
            <person name="Nislow C.E."/>
        </authorList>
    </citation>
    <scope>NUCLEOTIDE SEQUENCE [LARGE SCALE GENOMIC DNA]</scope>
    <source>
        <strain evidence="2 3">EXF-2000</strain>
    </source>
</reference>
<dbReference type="Proteomes" id="UP000194280">
    <property type="component" value="Unassembled WGS sequence"/>
</dbReference>
<evidence type="ECO:0008006" key="4">
    <source>
        <dbReference type="Google" id="ProtNLM"/>
    </source>
</evidence>